<evidence type="ECO:0000313" key="2">
    <source>
        <dbReference type="EMBL" id="OWK15809.1"/>
    </source>
</evidence>
<dbReference type="Proteomes" id="UP000242450">
    <property type="component" value="Chromosome 4"/>
</dbReference>
<name>A0A212DC49_CEREH</name>
<organism evidence="2 3">
    <name type="scientific">Cervus elaphus hippelaphus</name>
    <name type="common">European red deer</name>
    <dbReference type="NCBI Taxonomy" id="46360"/>
    <lineage>
        <taxon>Eukaryota</taxon>
        <taxon>Metazoa</taxon>
        <taxon>Chordata</taxon>
        <taxon>Craniata</taxon>
        <taxon>Vertebrata</taxon>
        <taxon>Euteleostomi</taxon>
        <taxon>Mammalia</taxon>
        <taxon>Eutheria</taxon>
        <taxon>Laurasiatheria</taxon>
        <taxon>Artiodactyla</taxon>
        <taxon>Ruminantia</taxon>
        <taxon>Pecora</taxon>
        <taxon>Cervidae</taxon>
        <taxon>Cervinae</taxon>
        <taxon>Cervus</taxon>
    </lineage>
</organism>
<accession>A0A212DC49</accession>
<gene>
    <name evidence="2" type="ORF">Celaphus_00004823</name>
</gene>
<sequence length="69" mass="7373">MVLCPKYHTLEFGSCGPFSYLSARARTVTPAEAESGECRFQLSASPAAPLPERPRSLPGPGILESPPRS</sequence>
<evidence type="ECO:0000256" key="1">
    <source>
        <dbReference type="SAM" id="MobiDB-lite"/>
    </source>
</evidence>
<proteinExistence type="predicted"/>
<protein>
    <submittedName>
        <fullName evidence="2">Uncharacterized protein</fullName>
    </submittedName>
</protein>
<keyword evidence="3" id="KW-1185">Reference proteome</keyword>
<reference evidence="2 3" key="1">
    <citation type="journal article" date="2018" name="Mol. Genet. Genomics">
        <title>The red deer Cervus elaphus genome CerEla1.0: sequencing, annotating, genes, and chromosomes.</title>
        <authorList>
            <person name="Bana N.A."/>
            <person name="Nyiri A."/>
            <person name="Nagy J."/>
            <person name="Frank K."/>
            <person name="Nagy T."/>
            <person name="Steger V."/>
            <person name="Schiller M."/>
            <person name="Lakatos P."/>
            <person name="Sugar L."/>
            <person name="Horn P."/>
            <person name="Barta E."/>
            <person name="Orosz L."/>
        </authorList>
    </citation>
    <scope>NUCLEOTIDE SEQUENCE [LARGE SCALE GENOMIC DNA]</scope>
    <source>
        <strain evidence="2">Hungarian</strain>
    </source>
</reference>
<dbReference type="AlphaFoldDB" id="A0A212DC49"/>
<evidence type="ECO:0000313" key="3">
    <source>
        <dbReference type="Proteomes" id="UP000242450"/>
    </source>
</evidence>
<dbReference type="EMBL" id="MKHE01000004">
    <property type="protein sequence ID" value="OWK15809.1"/>
    <property type="molecule type" value="Genomic_DNA"/>
</dbReference>
<comment type="caution">
    <text evidence="2">The sequence shown here is derived from an EMBL/GenBank/DDBJ whole genome shotgun (WGS) entry which is preliminary data.</text>
</comment>
<feature type="region of interest" description="Disordered" evidence="1">
    <location>
        <begin position="42"/>
        <end position="69"/>
    </location>
</feature>